<dbReference type="EMBL" id="QZEY01000010">
    <property type="protein sequence ID" value="RJL30064.1"/>
    <property type="molecule type" value="Genomic_DNA"/>
</dbReference>
<evidence type="ECO:0000313" key="1">
    <source>
        <dbReference type="EMBL" id="RJL30064.1"/>
    </source>
</evidence>
<comment type="caution">
    <text evidence="1">The sequence shown here is derived from an EMBL/GenBank/DDBJ whole genome shotgun (WGS) entry which is preliminary data.</text>
</comment>
<organism evidence="1 2">
    <name type="scientific">Bailinhaonella thermotolerans</name>
    <dbReference type="NCBI Taxonomy" id="1070861"/>
    <lineage>
        <taxon>Bacteria</taxon>
        <taxon>Bacillati</taxon>
        <taxon>Actinomycetota</taxon>
        <taxon>Actinomycetes</taxon>
        <taxon>Streptosporangiales</taxon>
        <taxon>Streptosporangiaceae</taxon>
        <taxon>Bailinhaonella</taxon>
    </lineage>
</organism>
<protein>
    <submittedName>
        <fullName evidence="1">Uncharacterized protein</fullName>
    </submittedName>
</protein>
<proteinExistence type="predicted"/>
<sequence length="145" mass="16027">MGGEEWRGFLAECFGVGAEELFVAHGDRVNAELAGVPEDVRFAVFCTYQEMGGHFAQSFDVGIEGRMAERVGRREFAERLAARFDAYVLYGDTEPPGLWSLVLPDATRLLVAMDEEEDRAEIYLATGVIPGLPDVPVDEGLWALR</sequence>
<accession>A0A3A4ARZ9</accession>
<gene>
    <name evidence="1" type="ORF">D5H75_24350</name>
</gene>
<name>A0A3A4ARZ9_9ACTN</name>
<keyword evidence="2" id="KW-1185">Reference proteome</keyword>
<reference evidence="1 2" key="1">
    <citation type="submission" date="2018-09" db="EMBL/GenBank/DDBJ databases">
        <title>YIM 75507 draft genome.</title>
        <authorList>
            <person name="Tang S."/>
            <person name="Feng Y."/>
        </authorList>
    </citation>
    <scope>NUCLEOTIDE SEQUENCE [LARGE SCALE GENOMIC DNA]</scope>
    <source>
        <strain evidence="1 2">YIM 75507</strain>
    </source>
</reference>
<evidence type="ECO:0000313" key="2">
    <source>
        <dbReference type="Proteomes" id="UP000265768"/>
    </source>
</evidence>
<dbReference type="AlphaFoldDB" id="A0A3A4ARZ9"/>
<dbReference type="Proteomes" id="UP000265768">
    <property type="component" value="Unassembled WGS sequence"/>
</dbReference>